<evidence type="ECO:0000313" key="2">
    <source>
        <dbReference type="EMBL" id="TWI50448.1"/>
    </source>
</evidence>
<proteinExistence type="predicted"/>
<comment type="caution">
    <text evidence="2">The sequence shown here is derived from an EMBL/GenBank/DDBJ whole genome shotgun (WGS) entry which is preliminary data.</text>
</comment>
<evidence type="ECO:0000259" key="1">
    <source>
        <dbReference type="Pfam" id="PF05272"/>
    </source>
</evidence>
<dbReference type="InterPro" id="IPR027417">
    <property type="entry name" value="P-loop_NTPase"/>
</dbReference>
<dbReference type="AlphaFoldDB" id="A0A562Q1D0"/>
<feature type="domain" description="Virulence-associated protein E-like" evidence="1">
    <location>
        <begin position="185"/>
        <end position="399"/>
    </location>
</feature>
<dbReference type="RefSeq" id="WP_145144789.1">
    <property type="nucleotide sequence ID" value="NZ_VLKY01000015.1"/>
</dbReference>
<organism evidence="2 3">
    <name type="scientific">Pseudomonas duriflava</name>
    <dbReference type="NCBI Taxonomy" id="459528"/>
    <lineage>
        <taxon>Bacteria</taxon>
        <taxon>Pseudomonadati</taxon>
        <taxon>Pseudomonadota</taxon>
        <taxon>Gammaproteobacteria</taxon>
        <taxon>Pseudomonadales</taxon>
        <taxon>Pseudomonadaceae</taxon>
        <taxon>Pseudomonas</taxon>
    </lineage>
</organism>
<gene>
    <name evidence="2" type="ORF">IQ22_03838</name>
</gene>
<dbReference type="Pfam" id="PF05272">
    <property type="entry name" value="VapE-like_dom"/>
    <property type="match status" value="1"/>
</dbReference>
<dbReference type="PANTHER" id="PTHR34985:SF1">
    <property type="entry name" value="SLR0554 PROTEIN"/>
    <property type="match status" value="1"/>
</dbReference>
<accession>A0A562Q1D0</accession>
<evidence type="ECO:0000313" key="3">
    <source>
        <dbReference type="Proteomes" id="UP000316905"/>
    </source>
</evidence>
<name>A0A562Q1D0_9PSED</name>
<dbReference type="SUPFAM" id="SSF52540">
    <property type="entry name" value="P-loop containing nucleoside triphosphate hydrolases"/>
    <property type="match status" value="1"/>
</dbReference>
<dbReference type="EMBL" id="VLKY01000015">
    <property type="protein sequence ID" value="TWI50448.1"/>
    <property type="molecule type" value="Genomic_DNA"/>
</dbReference>
<keyword evidence="3" id="KW-1185">Reference proteome</keyword>
<dbReference type="PANTHER" id="PTHR34985">
    <property type="entry name" value="SLR0554 PROTEIN"/>
    <property type="match status" value="1"/>
</dbReference>
<sequence length="491" mass="55021">MPDWLKVLIVQGKDPDEPHKYASRSEALFAVACGLVRQGVPGEVIFSVLTDGSFGIAESVVENKSPEKYAHRQIEKAHEAVAQDVTWNPINAKTGMPLKSLHNTITALRLIGLECSYDLFRRRNMVGHHQMQELSGEFSDMAEVLIRREIRCRFGFDPGKEYVRDAVLELCALGSFDPLLDHLRGLPTWDGMPRLDSWLVRYLGAENSPYIRAAGATWLVAAMARAFEPGTKFDHMLVLVGAQGRGKSSALNILARDFFSDANFLGAKDTREVLEATEGAWIVECAELAGMRQKDVETLKHEITKEEDRGRPAYARTVVSVKRRFVLAGTTNSPRFLHDETGNRRFWPVEVGEIDLTGLLADRDQLMAEALARYRSGDFQLFLADEALEGAQEAQEARRTVEEGLLDFAESLQPEGLYEGKAAIRTSTVYESMNIPVERRGGRLLSDVRRAMEEAGWRATSSSVRWQGKKQRLYLWAKNEPPPPLVSAQPF</sequence>
<reference evidence="2 3" key="1">
    <citation type="journal article" date="2015" name="Stand. Genomic Sci.">
        <title>Genomic Encyclopedia of Bacterial and Archaeal Type Strains, Phase III: the genomes of soil and plant-associated and newly described type strains.</title>
        <authorList>
            <person name="Whitman W.B."/>
            <person name="Woyke T."/>
            <person name="Klenk H.P."/>
            <person name="Zhou Y."/>
            <person name="Lilburn T.G."/>
            <person name="Beck B.J."/>
            <person name="De Vos P."/>
            <person name="Vandamme P."/>
            <person name="Eisen J.A."/>
            <person name="Garrity G."/>
            <person name="Hugenholtz P."/>
            <person name="Kyrpides N.C."/>
        </authorList>
    </citation>
    <scope>NUCLEOTIDE SEQUENCE [LARGE SCALE GENOMIC DNA]</scope>
    <source>
        <strain evidence="2 3">CGMCC 1.6858</strain>
    </source>
</reference>
<dbReference type="InterPro" id="IPR007936">
    <property type="entry name" value="VapE-like_dom"/>
</dbReference>
<protein>
    <submittedName>
        <fullName evidence="2">Virulence-associated protein E</fullName>
    </submittedName>
</protein>
<dbReference type="Proteomes" id="UP000316905">
    <property type="component" value="Unassembled WGS sequence"/>
</dbReference>
<dbReference type="OrthoDB" id="9763644at2"/>